<dbReference type="GO" id="GO:0008237">
    <property type="term" value="F:metallopeptidase activity"/>
    <property type="evidence" value="ECO:0007669"/>
    <property type="project" value="UniProtKB-KW"/>
</dbReference>
<evidence type="ECO:0000313" key="10">
    <source>
        <dbReference type="Proteomes" id="UP000321750"/>
    </source>
</evidence>
<dbReference type="CDD" id="cd08071">
    <property type="entry name" value="MPN_DUF2466"/>
    <property type="match status" value="1"/>
</dbReference>
<dbReference type="PANTHER" id="PTHR30471:SF3">
    <property type="entry name" value="UPF0758 PROTEIN YEES-RELATED"/>
    <property type="match status" value="1"/>
</dbReference>
<keyword evidence="10" id="KW-1185">Reference proteome</keyword>
<dbReference type="RefSeq" id="WP_147047044.1">
    <property type="nucleotide sequence ID" value="NZ_BJZV01000013.1"/>
</dbReference>
<evidence type="ECO:0000256" key="5">
    <source>
        <dbReference type="ARBA" id="ARBA00023049"/>
    </source>
</evidence>
<dbReference type="Pfam" id="PF20582">
    <property type="entry name" value="UPF0758_N"/>
    <property type="match status" value="1"/>
</dbReference>
<dbReference type="Proteomes" id="UP000321750">
    <property type="component" value="Unassembled WGS sequence"/>
</dbReference>
<dbReference type="Gene3D" id="3.40.140.10">
    <property type="entry name" value="Cytidine Deaminase, domain 2"/>
    <property type="match status" value="1"/>
</dbReference>
<comment type="caution">
    <text evidence="9">The sequence shown here is derived from an EMBL/GenBank/DDBJ whole genome shotgun (WGS) entry which is preliminary data.</text>
</comment>
<evidence type="ECO:0000256" key="1">
    <source>
        <dbReference type="ARBA" id="ARBA00022670"/>
    </source>
</evidence>
<keyword evidence="2" id="KW-0479">Metal-binding</keyword>
<keyword evidence="4" id="KW-0862">Zinc</keyword>
<feature type="domain" description="MPN" evidence="8">
    <location>
        <begin position="124"/>
        <end position="246"/>
    </location>
</feature>
<evidence type="ECO:0000256" key="3">
    <source>
        <dbReference type="ARBA" id="ARBA00022801"/>
    </source>
</evidence>
<dbReference type="GO" id="GO:0046872">
    <property type="term" value="F:metal ion binding"/>
    <property type="evidence" value="ECO:0007669"/>
    <property type="project" value="UniProtKB-KW"/>
</dbReference>
<evidence type="ECO:0000313" key="9">
    <source>
        <dbReference type="EMBL" id="GEP10791.1"/>
    </source>
</evidence>
<keyword evidence="5" id="KW-0482">Metalloprotease</keyword>
<dbReference type="OrthoDB" id="9804482at2"/>
<dbReference type="PROSITE" id="PS50249">
    <property type="entry name" value="MPN"/>
    <property type="match status" value="1"/>
</dbReference>
<dbReference type="PROSITE" id="PS01302">
    <property type="entry name" value="UPF0758"/>
    <property type="match status" value="1"/>
</dbReference>
<dbReference type="InterPro" id="IPR046778">
    <property type="entry name" value="UPF0758_N"/>
</dbReference>
<dbReference type="SUPFAM" id="SSF47781">
    <property type="entry name" value="RuvA domain 2-like"/>
    <property type="match status" value="1"/>
</dbReference>
<comment type="similarity">
    <text evidence="6">Belongs to the UPF0758 family.</text>
</comment>
<dbReference type="InterPro" id="IPR020891">
    <property type="entry name" value="UPF0758_CS"/>
</dbReference>
<dbReference type="GO" id="GO:0006508">
    <property type="term" value="P:proteolysis"/>
    <property type="evidence" value="ECO:0007669"/>
    <property type="project" value="UniProtKB-KW"/>
</dbReference>
<organism evidence="9 10">
    <name type="scientific">Methylobacterium gnaphalii</name>
    <dbReference type="NCBI Taxonomy" id="1010610"/>
    <lineage>
        <taxon>Bacteria</taxon>
        <taxon>Pseudomonadati</taxon>
        <taxon>Pseudomonadota</taxon>
        <taxon>Alphaproteobacteria</taxon>
        <taxon>Hyphomicrobiales</taxon>
        <taxon>Methylobacteriaceae</taxon>
        <taxon>Methylobacterium</taxon>
    </lineage>
</organism>
<evidence type="ECO:0000256" key="2">
    <source>
        <dbReference type="ARBA" id="ARBA00022723"/>
    </source>
</evidence>
<evidence type="ECO:0000259" key="8">
    <source>
        <dbReference type="PROSITE" id="PS50249"/>
    </source>
</evidence>
<sequence length="246" mass="27044">MKSRVLPPATPDLLGAAPASKPEEPHYVGHRERLRERLLKAGPDALADYELLEVVLFRSIPRKDVKPLAKALVDRFGSFAQVLTADPEQLAKIDGVSTGVIADLQIVAVAGQQIGRRALRGRPLLSSWTALLEYLRTAMAFAGREEFRVLFLDKRNHLIRDEVQGRGTVDHTPVYPREVAKRALELNATAIILAHNHPSGDPKPSAADIKMTREIVSVLDPLGIVVHDHIILGRDGHASFKGLKLI</sequence>
<dbReference type="Pfam" id="PF04002">
    <property type="entry name" value="RadC"/>
    <property type="match status" value="1"/>
</dbReference>
<name>A0A512JLG4_9HYPH</name>
<dbReference type="NCBIfam" id="TIGR00608">
    <property type="entry name" value="radc"/>
    <property type="match status" value="1"/>
</dbReference>
<protein>
    <submittedName>
        <fullName evidence="9">DNA repair protein RadC</fullName>
    </submittedName>
</protein>
<dbReference type="EMBL" id="BJZV01000013">
    <property type="protein sequence ID" value="GEP10791.1"/>
    <property type="molecule type" value="Genomic_DNA"/>
</dbReference>
<evidence type="ECO:0000256" key="4">
    <source>
        <dbReference type="ARBA" id="ARBA00022833"/>
    </source>
</evidence>
<accession>A0A512JLG4</accession>
<keyword evidence="1" id="KW-0645">Protease</keyword>
<dbReference type="InterPro" id="IPR025657">
    <property type="entry name" value="RadC_JAB"/>
</dbReference>
<gene>
    <name evidence="9" type="ORF">MGN01_26360</name>
</gene>
<dbReference type="InterPro" id="IPR001405">
    <property type="entry name" value="UPF0758"/>
</dbReference>
<dbReference type="InterPro" id="IPR010994">
    <property type="entry name" value="RuvA_2-like"/>
</dbReference>
<dbReference type="Gene3D" id="1.10.150.20">
    <property type="entry name" value="5' to 3' exonuclease, C-terminal subdomain"/>
    <property type="match status" value="1"/>
</dbReference>
<dbReference type="SUPFAM" id="SSF102712">
    <property type="entry name" value="JAB1/MPN domain"/>
    <property type="match status" value="1"/>
</dbReference>
<proteinExistence type="inferred from homology"/>
<dbReference type="InterPro" id="IPR037518">
    <property type="entry name" value="MPN"/>
</dbReference>
<keyword evidence="3" id="KW-0378">Hydrolase</keyword>
<dbReference type="NCBIfam" id="NF000642">
    <property type="entry name" value="PRK00024.1"/>
    <property type="match status" value="1"/>
</dbReference>
<dbReference type="AlphaFoldDB" id="A0A512JLG4"/>
<dbReference type="PANTHER" id="PTHR30471">
    <property type="entry name" value="DNA REPAIR PROTEIN RADC"/>
    <property type="match status" value="1"/>
</dbReference>
<evidence type="ECO:0000256" key="7">
    <source>
        <dbReference type="SAM" id="MobiDB-lite"/>
    </source>
</evidence>
<evidence type="ECO:0000256" key="6">
    <source>
        <dbReference type="RuleBase" id="RU003797"/>
    </source>
</evidence>
<reference evidence="9 10" key="1">
    <citation type="submission" date="2019-07" db="EMBL/GenBank/DDBJ databases">
        <title>Whole genome shotgun sequence of Methylobacterium gnaphalii NBRC 107716.</title>
        <authorList>
            <person name="Hosoyama A."/>
            <person name="Uohara A."/>
            <person name="Ohji S."/>
            <person name="Ichikawa N."/>
        </authorList>
    </citation>
    <scope>NUCLEOTIDE SEQUENCE [LARGE SCALE GENOMIC DNA]</scope>
    <source>
        <strain evidence="9 10">NBRC 107716</strain>
    </source>
</reference>
<feature type="region of interest" description="Disordered" evidence="7">
    <location>
        <begin position="1"/>
        <end position="26"/>
    </location>
</feature>